<dbReference type="SMART" id="SM00131">
    <property type="entry name" value="KU"/>
    <property type="match status" value="6"/>
</dbReference>
<feature type="signal peptide" evidence="2">
    <location>
        <begin position="1"/>
        <end position="19"/>
    </location>
</feature>
<dbReference type="InterPro" id="IPR002223">
    <property type="entry name" value="Kunitz_BPTI"/>
</dbReference>
<dbReference type="GeneID" id="115535550"/>
<dbReference type="Gene3D" id="4.10.410.10">
    <property type="entry name" value="Pancreatic trypsin inhibitor Kunitz domain"/>
    <property type="match status" value="6"/>
</dbReference>
<dbReference type="AlphaFoldDB" id="A0A8C4ZCP4"/>
<dbReference type="GO" id="GO:0004867">
    <property type="term" value="F:serine-type endopeptidase inhibitor activity"/>
    <property type="evidence" value="ECO:0007669"/>
    <property type="project" value="UniProtKB-KW"/>
</dbReference>
<feature type="domain" description="BPTI/Kunitz inhibitor" evidence="3">
    <location>
        <begin position="261"/>
        <end position="311"/>
    </location>
</feature>
<keyword evidence="5" id="KW-1185">Reference proteome</keyword>
<keyword evidence="2" id="KW-0732">Signal</keyword>
<gene>
    <name evidence="4" type="primary">tfpi2</name>
</gene>
<feature type="domain" description="BPTI/Kunitz inhibitor" evidence="3">
    <location>
        <begin position="26"/>
        <end position="76"/>
    </location>
</feature>
<dbReference type="InterPro" id="IPR020901">
    <property type="entry name" value="Prtase_inh_Kunz-CS"/>
</dbReference>
<dbReference type="PANTHER" id="PTHR10083">
    <property type="entry name" value="KUNITZ-TYPE PROTEASE INHIBITOR-RELATED"/>
    <property type="match status" value="1"/>
</dbReference>
<keyword evidence="1" id="KW-1015">Disulfide bond</keyword>
<sequence>MKRSLSLFTLLCSLQPVFSLLDNGVCLLQVDEGPCRALIPRYYYNTITQKCEEFHYGGCNGNANNFKSYKECLKTCYRIPKVPQMCRFPQEIGPCRAHHKLYSFNMTTMQCEAFGYGGCQGNENRFLDLKVCNEYCSPHKTIPILCLDLLDRGKCAASIPRFYYKASSGTCEEFSYSGCGGSSNNFVSRRSCTDLCVKSVCLLQVDEGPCRALIPRYYYNTITQKCEEFHYGGCNGNANNFKSYKECLKTCYRIPKVPQMCRFPQEIGPCRAHHKLYSFNMTTMQCEAFGYGGCQGNENRFLDLKVCNEYCSPHKTIPILCLDLLDRGKCAASIPRFYYKASSGTCEEFSYSGCGGSSNNFVSRRSCTDLCVKIPGHNNRQYNANRRRERRYRNNMVKDELA</sequence>
<evidence type="ECO:0000256" key="1">
    <source>
        <dbReference type="ARBA" id="ARBA00023157"/>
    </source>
</evidence>
<name>A0A8C4ZCP4_GADMO</name>
<dbReference type="PANTHER" id="PTHR10083:SF373">
    <property type="entry name" value="SERINE PEPTIDASE INHIBITOR, KUNITZ TYPE, 2"/>
    <property type="match status" value="1"/>
</dbReference>
<dbReference type="GeneTree" id="ENSGT00940000159917"/>
<dbReference type="Proteomes" id="UP000694546">
    <property type="component" value="Chromosome 22"/>
</dbReference>
<dbReference type="InterPro" id="IPR050098">
    <property type="entry name" value="TFPI/VKTCI-like"/>
</dbReference>
<dbReference type="PRINTS" id="PR00759">
    <property type="entry name" value="BASICPTASE"/>
</dbReference>
<reference evidence="4" key="1">
    <citation type="submission" date="2025-08" db="UniProtKB">
        <authorList>
            <consortium name="Ensembl"/>
        </authorList>
    </citation>
    <scope>IDENTIFICATION</scope>
</reference>
<dbReference type="GO" id="GO:0005615">
    <property type="term" value="C:extracellular space"/>
    <property type="evidence" value="ECO:0007669"/>
    <property type="project" value="TreeGrafter"/>
</dbReference>
<dbReference type="Ensembl" id="ENSGMOT00000011150.2">
    <property type="protein sequence ID" value="ENSGMOP00000010852.2"/>
    <property type="gene ID" value="ENSGMOG00000010149.2"/>
</dbReference>
<dbReference type="OrthoDB" id="5950222at2759"/>
<evidence type="ECO:0000313" key="5">
    <source>
        <dbReference type="Proteomes" id="UP000694546"/>
    </source>
</evidence>
<feature type="domain" description="BPTI/Kunitz inhibitor" evidence="3">
    <location>
        <begin position="201"/>
        <end position="251"/>
    </location>
</feature>
<feature type="chain" id="PRO_5046492976" evidence="2">
    <location>
        <begin position="20"/>
        <end position="402"/>
    </location>
</feature>
<evidence type="ECO:0000313" key="4">
    <source>
        <dbReference type="Ensembl" id="ENSGMOP00000010852.2"/>
    </source>
</evidence>
<dbReference type="InterPro" id="IPR036880">
    <property type="entry name" value="Kunitz_BPTI_sf"/>
</dbReference>
<accession>A0A8C4ZCP4</accession>
<dbReference type="RefSeq" id="XP_030202695.1">
    <property type="nucleotide sequence ID" value="XM_030346835.1"/>
</dbReference>
<proteinExistence type="predicted"/>
<feature type="domain" description="BPTI/Kunitz inhibitor" evidence="3">
    <location>
        <begin position="86"/>
        <end position="136"/>
    </location>
</feature>
<organism evidence="4 5">
    <name type="scientific">Gadus morhua</name>
    <name type="common">Atlantic cod</name>
    <dbReference type="NCBI Taxonomy" id="8049"/>
    <lineage>
        <taxon>Eukaryota</taxon>
        <taxon>Metazoa</taxon>
        <taxon>Chordata</taxon>
        <taxon>Craniata</taxon>
        <taxon>Vertebrata</taxon>
        <taxon>Euteleostomi</taxon>
        <taxon>Actinopterygii</taxon>
        <taxon>Neopterygii</taxon>
        <taxon>Teleostei</taxon>
        <taxon>Neoteleostei</taxon>
        <taxon>Acanthomorphata</taxon>
        <taxon>Zeiogadaria</taxon>
        <taxon>Gadariae</taxon>
        <taxon>Gadiformes</taxon>
        <taxon>Gadoidei</taxon>
        <taxon>Gadidae</taxon>
        <taxon>Gadus</taxon>
    </lineage>
</organism>
<dbReference type="PROSITE" id="PS50279">
    <property type="entry name" value="BPTI_KUNITZ_2"/>
    <property type="match status" value="6"/>
</dbReference>
<evidence type="ECO:0000259" key="3">
    <source>
        <dbReference type="PROSITE" id="PS50279"/>
    </source>
</evidence>
<reference evidence="4" key="2">
    <citation type="submission" date="2025-09" db="UniProtKB">
        <authorList>
            <consortium name="Ensembl"/>
        </authorList>
    </citation>
    <scope>IDENTIFICATION</scope>
</reference>
<dbReference type="OMA" id="CGQPAGD"/>
<feature type="domain" description="BPTI/Kunitz inhibitor" evidence="3">
    <location>
        <begin position="146"/>
        <end position="196"/>
    </location>
</feature>
<dbReference type="Pfam" id="PF00014">
    <property type="entry name" value="Kunitz_BPTI"/>
    <property type="match status" value="6"/>
</dbReference>
<protein>
    <submittedName>
        <fullName evidence="4">Tissue factor pathway inhibitor 2</fullName>
    </submittedName>
</protein>
<feature type="domain" description="BPTI/Kunitz inhibitor" evidence="3">
    <location>
        <begin position="321"/>
        <end position="371"/>
    </location>
</feature>
<evidence type="ECO:0000256" key="2">
    <source>
        <dbReference type="SAM" id="SignalP"/>
    </source>
</evidence>
<dbReference type="SUPFAM" id="SSF57362">
    <property type="entry name" value="BPTI-like"/>
    <property type="match status" value="6"/>
</dbReference>
<dbReference type="PROSITE" id="PS00280">
    <property type="entry name" value="BPTI_KUNITZ_1"/>
    <property type="match status" value="3"/>
</dbReference>